<dbReference type="EMBL" id="RZTZ01000002">
    <property type="protein sequence ID" value="RVT65231.1"/>
    <property type="molecule type" value="Genomic_DNA"/>
</dbReference>
<dbReference type="InterPro" id="IPR032585">
    <property type="entry name" value="DUF4912"/>
</dbReference>
<name>A0A3S2UBE4_9BACI</name>
<reference evidence="1 2" key="1">
    <citation type="submission" date="2019-01" db="EMBL/GenBank/DDBJ databases">
        <title>Bacillus sp. M5HDSG1-1, whole genome shotgun sequence.</title>
        <authorList>
            <person name="Tuo L."/>
        </authorList>
    </citation>
    <scope>NUCLEOTIDE SEQUENCE [LARGE SCALE GENOMIC DNA]</scope>
    <source>
        <strain evidence="1 2">M5HDSG1-1</strain>
    </source>
</reference>
<dbReference type="Gene3D" id="1.10.10.10">
    <property type="entry name" value="Winged helix-like DNA-binding domain superfamily/Winged helix DNA-binding domain"/>
    <property type="match status" value="1"/>
</dbReference>
<dbReference type="Pfam" id="PF16258">
    <property type="entry name" value="DUF4912"/>
    <property type="match status" value="1"/>
</dbReference>
<comment type="caution">
    <text evidence="1">The sequence shown here is derived from an EMBL/GenBank/DDBJ whole genome shotgun (WGS) entry which is preliminary data.</text>
</comment>
<keyword evidence="2" id="KW-1185">Reference proteome</keyword>
<dbReference type="GeneID" id="87616275"/>
<sequence>MLEQIIHLRKEGMSFRKIAKELDMSLGKVQYQWTKYTKEVEKSEEKESSLPKEYAEASPTIPPFLWTSIQTLKKSNGMEAWVAGENKAFIFWSIPAAKWQLISSYCGFLNDDLSLKMRIYDITSIYFDGSNAHTTLEIQLDHDKNQLVFEGLQPNRSYCFEVGIQDGSRSFMPLLKSNPLHTPRTSISQSGENTKDVIDWSEGKSPLPNWIEHVSTYSYYETEAKESVKKQ</sequence>
<dbReference type="Proteomes" id="UP000288024">
    <property type="component" value="Unassembled WGS sequence"/>
</dbReference>
<organism evidence="1 2">
    <name type="scientific">Niallia taxi</name>
    <dbReference type="NCBI Taxonomy" id="2499688"/>
    <lineage>
        <taxon>Bacteria</taxon>
        <taxon>Bacillati</taxon>
        <taxon>Bacillota</taxon>
        <taxon>Bacilli</taxon>
        <taxon>Bacillales</taxon>
        <taxon>Bacillaceae</taxon>
        <taxon>Niallia</taxon>
    </lineage>
</organism>
<dbReference type="AlphaFoldDB" id="A0A3S2UBE4"/>
<gene>
    <name evidence="1" type="ORF">EM808_06905</name>
</gene>
<evidence type="ECO:0000313" key="1">
    <source>
        <dbReference type="EMBL" id="RVT65231.1"/>
    </source>
</evidence>
<dbReference type="InterPro" id="IPR036388">
    <property type="entry name" value="WH-like_DNA-bd_sf"/>
</dbReference>
<proteinExistence type="predicted"/>
<evidence type="ECO:0000313" key="2">
    <source>
        <dbReference type="Proteomes" id="UP000288024"/>
    </source>
</evidence>
<accession>A0A3S2UBE4</accession>
<dbReference type="RefSeq" id="WP_127737451.1">
    <property type="nucleotide sequence ID" value="NZ_CAJCKN010000086.1"/>
</dbReference>
<protein>
    <submittedName>
        <fullName evidence="1">DUF4912 domain-containing protein</fullName>
    </submittedName>
</protein>